<protein>
    <submittedName>
        <fullName evidence="2">Uncharacterized protein</fullName>
    </submittedName>
</protein>
<dbReference type="EMBL" id="JBHSPB010000011">
    <property type="protein sequence ID" value="MFC5722319.1"/>
    <property type="molecule type" value="Genomic_DNA"/>
</dbReference>
<name>A0ABW0Z5N9_9ACTN</name>
<gene>
    <name evidence="2" type="ORF">ACFP1Z_19315</name>
</gene>
<evidence type="ECO:0000256" key="1">
    <source>
        <dbReference type="SAM" id="MobiDB-lite"/>
    </source>
</evidence>
<reference evidence="3" key="1">
    <citation type="journal article" date="2019" name="Int. J. Syst. Evol. Microbiol.">
        <title>The Global Catalogue of Microorganisms (GCM) 10K type strain sequencing project: providing services to taxonomists for standard genome sequencing and annotation.</title>
        <authorList>
            <consortium name="The Broad Institute Genomics Platform"/>
            <consortium name="The Broad Institute Genome Sequencing Center for Infectious Disease"/>
            <person name="Wu L."/>
            <person name="Ma J."/>
        </authorList>
    </citation>
    <scope>NUCLEOTIDE SEQUENCE [LARGE SCALE GENOMIC DNA]</scope>
    <source>
        <strain evidence="3">CGMCC 4.7304</strain>
    </source>
</reference>
<proteinExistence type="predicted"/>
<feature type="compositionally biased region" description="Basic residues" evidence="1">
    <location>
        <begin position="67"/>
        <end position="77"/>
    </location>
</feature>
<evidence type="ECO:0000313" key="2">
    <source>
        <dbReference type="EMBL" id="MFC5722319.1"/>
    </source>
</evidence>
<comment type="caution">
    <text evidence="2">The sequence shown here is derived from an EMBL/GenBank/DDBJ whole genome shotgun (WGS) entry which is preliminary data.</text>
</comment>
<dbReference type="RefSeq" id="WP_390317703.1">
    <property type="nucleotide sequence ID" value="NZ_JBHSPB010000011.1"/>
</dbReference>
<keyword evidence="3" id="KW-1185">Reference proteome</keyword>
<feature type="region of interest" description="Disordered" evidence="1">
    <location>
        <begin position="54"/>
        <end position="77"/>
    </location>
</feature>
<organism evidence="2 3">
    <name type="scientific">Streptomyces gamaensis</name>
    <dbReference type="NCBI Taxonomy" id="1763542"/>
    <lineage>
        <taxon>Bacteria</taxon>
        <taxon>Bacillati</taxon>
        <taxon>Actinomycetota</taxon>
        <taxon>Actinomycetes</taxon>
        <taxon>Kitasatosporales</taxon>
        <taxon>Streptomycetaceae</taxon>
        <taxon>Streptomyces</taxon>
    </lineage>
</organism>
<dbReference type="Proteomes" id="UP001596083">
    <property type="component" value="Unassembled WGS sequence"/>
</dbReference>
<evidence type="ECO:0000313" key="3">
    <source>
        <dbReference type="Proteomes" id="UP001596083"/>
    </source>
</evidence>
<sequence length="77" mass="8735">MAWWDEDDSRVLSVREATVGSVAELLERQKQREEGRTAVSQAINRANSTFQKWNQNFGQTGGGMQPVHRKKDRGVGF</sequence>
<accession>A0ABW0Z5N9</accession>